<organism evidence="3 4">
    <name type="scientific">Faecalibacterium prausnitzii</name>
    <dbReference type="NCBI Taxonomy" id="853"/>
    <lineage>
        <taxon>Bacteria</taxon>
        <taxon>Bacillati</taxon>
        <taxon>Bacillota</taxon>
        <taxon>Clostridia</taxon>
        <taxon>Eubacteriales</taxon>
        <taxon>Oscillospiraceae</taxon>
        <taxon>Faecalibacterium</taxon>
    </lineage>
</organism>
<evidence type="ECO:0000313" key="4">
    <source>
        <dbReference type="Proteomes" id="UP000251634"/>
    </source>
</evidence>
<dbReference type="EMBL" id="PRKZ01000002">
    <property type="protein sequence ID" value="RAW51280.1"/>
    <property type="molecule type" value="Genomic_DNA"/>
</dbReference>
<feature type="transmembrane region" description="Helical" evidence="2">
    <location>
        <begin position="29"/>
        <end position="50"/>
    </location>
</feature>
<feature type="compositionally biased region" description="Acidic residues" evidence="1">
    <location>
        <begin position="175"/>
        <end position="198"/>
    </location>
</feature>
<keyword evidence="2" id="KW-0472">Membrane</keyword>
<evidence type="ECO:0000256" key="1">
    <source>
        <dbReference type="SAM" id="MobiDB-lite"/>
    </source>
</evidence>
<keyword evidence="2" id="KW-0812">Transmembrane</keyword>
<accession>A0A329TQY4</accession>
<feature type="region of interest" description="Disordered" evidence="1">
    <location>
        <begin position="170"/>
        <end position="198"/>
    </location>
</feature>
<dbReference type="Proteomes" id="UP000251634">
    <property type="component" value="Unassembled WGS sequence"/>
</dbReference>
<evidence type="ECO:0000256" key="2">
    <source>
        <dbReference type="SAM" id="Phobius"/>
    </source>
</evidence>
<sequence>MPNDFHNTTHVESRSRAELRNFIIQSSTLLEISLSGLVLIGLLISIVPLIQWMPGLFIDGNDVEIRTFLERALDIVIGIEFIKMLAKHSPGSSLEVLLYAIARHMVIGHESAFENLLSVAAIALIFVVRKFFFVPAFGAHLPDGHPAPDLSPNQSGIPASEFKERLRKRLHAEDVVPETEEDDFVDAAEEDEFLPEST</sequence>
<dbReference type="AlphaFoldDB" id="A0A329TQY4"/>
<feature type="transmembrane region" description="Helical" evidence="2">
    <location>
        <begin position="112"/>
        <end position="132"/>
    </location>
</feature>
<dbReference type="RefSeq" id="WP_112115149.1">
    <property type="nucleotide sequence ID" value="NZ_DAWEON010000008.1"/>
</dbReference>
<keyword evidence="2" id="KW-1133">Transmembrane helix</keyword>
<name>A0A329TQY4_9FIRM</name>
<evidence type="ECO:0000313" key="3">
    <source>
        <dbReference type="EMBL" id="RAW51280.1"/>
    </source>
</evidence>
<reference evidence="3 4" key="1">
    <citation type="submission" date="2018-02" db="EMBL/GenBank/DDBJ databases">
        <title>Complete genome sequencing of Faecalibacterium prausnitzii strains isolated from the human gut.</title>
        <authorList>
            <person name="Fitzgerald B.C."/>
            <person name="Shkoporov A.N."/>
            <person name="Ross P.R."/>
            <person name="Hill C."/>
        </authorList>
    </citation>
    <scope>NUCLEOTIDE SEQUENCE [LARGE SCALE GENOMIC DNA]</scope>
    <source>
        <strain evidence="3 4">APC942/8-14-2</strain>
    </source>
</reference>
<proteinExistence type="predicted"/>
<protein>
    <submittedName>
        <fullName evidence="3">Transporter</fullName>
    </submittedName>
</protein>
<gene>
    <name evidence="3" type="ORF">C4N25_04615</name>
</gene>
<comment type="caution">
    <text evidence="3">The sequence shown here is derived from an EMBL/GenBank/DDBJ whole genome shotgun (WGS) entry which is preliminary data.</text>
</comment>